<comment type="caution">
    <text evidence="5">The sequence shown here is derived from an EMBL/GenBank/DDBJ whole genome shotgun (WGS) entry which is preliminary data.</text>
</comment>
<evidence type="ECO:0000259" key="4">
    <source>
        <dbReference type="PROSITE" id="PS51350"/>
    </source>
</evidence>
<reference evidence="6" key="1">
    <citation type="submission" date="2018-10" db="EMBL/GenBank/DDBJ databases">
        <title>FDA dAtabase for Regulatory Grade micrObial Sequences (FDA-ARGOS): Supporting development and validation of Infectious Disease Dx tests.</title>
        <authorList>
            <person name="Minogue T."/>
            <person name="Wolcott M."/>
            <person name="Wasieloski L."/>
            <person name="Aguilar W."/>
            <person name="Moore D."/>
            <person name="Tallon L."/>
            <person name="Sadzewicz L."/>
            <person name="Sengamalay N."/>
            <person name="Ott S."/>
            <person name="Godinez A."/>
            <person name="Nagaraj S."/>
            <person name="Vavikolanu K."/>
            <person name="Vyas G."/>
            <person name="Nadendla S."/>
            <person name="George J."/>
            <person name="Sichtig H."/>
        </authorList>
    </citation>
    <scope>NUCLEOTIDE SEQUENCE [LARGE SCALE GENOMIC DNA]</scope>
    <source>
        <strain evidence="6">FDAARGOS_343</strain>
    </source>
</reference>
<dbReference type="AlphaFoldDB" id="A0A553SRH5"/>
<evidence type="ECO:0000313" key="6">
    <source>
        <dbReference type="Proteomes" id="UP000319837"/>
    </source>
</evidence>
<dbReference type="Proteomes" id="UP000319837">
    <property type="component" value="Unassembled WGS sequence"/>
</dbReference>
<dbReference type="EMBL" id="RIBP01000001">
    <property type="protein sequence ID" value="TRZ39571.1"/>
    <property type="molecule type" value="Genomic_DNA"/>
</dbReference>
<keyword evidence="3" id="KW-0762">Sugar transport</keyword>
<comment type="function">
    <text evidence="1">General (non sugar-specific) component of the phosphoenolpyruvate-dependent sugar phosphotransferase system (sugar PTS). This major carbohydrate active-transport system catalyzes the phosphorylation of incoming sugar substrates concomitantly with their translocation across the cell membrane. The phosphoryl group from phosphoenolpyruvate (PEP) is transferred to the phosphoryl carrier protein HPr by enzyme I. Phospho-HPr then transfers it to the PTS EIIA domain.</text>
</comment>
<dbReference type="InterPro" id="IPR050399">
    <property type="entry name" value="HPr"/>
</dbReference>
<dbReference type="Gene3D" id="3.30.1340.10">
    <property type="entry name" value="HPr-like"/>
    <property type="match status" value="1"/>
</dbReference>
<protein>
    <recommendedName>
        <fullName evidence="2">Phosphocarrier protein HPr</fullName>
    </recommendedName>
</protein>
<feature type="domain" description="HPr" evidence="4">
    <location>
        <begin position="1"/>
        <end position="84"/>
    </location>
</feature>
<gene>
    <name evidence="5" type="ORF">CEQ21_00950</name>
</gene>
<organism evidence="5 6">
    <name type="scientific">Niallia circulans</name>
    <name type="common">Bacillus circulans</name>
    <dbReference type="NCBI Taxonomy" id="1397"/>
    <lineage>
        <taxon>Bacteria</taxon>
        <taxon>Bacillati</taxon>
        <taxon>Bacillota</taxon>
        <taxon>Bacilli</taxon>
        <taxon>Bacillales</taxon>
        <taxon>Bacillaceae</taxon>
        <taxon>Niallia</taxon>
    </lineage>
</organism>
<dbReference type="RefSeq" id="WP_185763007.1">
    <property type="nucleotide sequence ID" value="NZ_RIBP01000001.1"/>
</dbReference>
<sequence>MFLKDLTVCLQFGFSAINTTRFVHKACSYNSEIFLIKNGRSSCGKEIMKLMELGIKDGDNITLLVHGDDECKAVNVLKNFLISK</sequence>
<dbReference type="PANTHER" id="PTHR33705">
    <property type="entry name" value="PHOSPHOCARRIER PROTEIN HPR"/>
    <property type="match status" value="1"/>
</dbReference>
<dbReference type="PANTHER" id="PTHR33705:SF1">
    <property type="entry name" value="PHOSPHOCARRIER PROTEIN HPR"/>
    <property type="match status" value="1"/>
</dbReference>
<evidence type="ECO:0000256" key="3">
    <source>
        <dbReference type="ARBA" id="ARBA00022597"/>
    </source>
</evidence>
<proteinExistence type="predicted"/>
<dbReference type="SUPFAM" id="SSF55594">
    <property type="entry name" value="HPr-like"/>
    <property type="match status" value="1"/>
</dbReference>
<dbReference type="Pfam" id="PF00381">
    <property type="entry name" value="PTS-HPr"/>
    <property type="match status" value="1"/>
</dbReference>
<evidence type="ECO:0000313" key="5">
    <source>
        <dbReference type="EMBL" id="TRZ39571.1"/>
    </source>
</evidence>
<evidence type="ECO:0000256" key="2">
    <source>
        <dbReference type="ARBA" id="ARBA00020422"/>
    </source>
</evidence>
<dbReference type="PROSITE" id="PS51350">
    <property type="entry name" value="PTS_HPR_DOM"/>
    <property type="match status" value="1"/>
</dbReference>
<dbReference type="InterPro" id="IPR035895">
    <property type="entry name" value="HPr-like_sf"/>
</dbReference>
<dbReference type="PRINTS" id="PR00107">
    <property type="entry name" value="PHOSPHOCPHPR"/>
</dbReference>
<evidence type="ECO:0000256" key="1">
    <source>
        <dbReference type="ARBA" id="ARBA00003681"/>
    </source>
</evidence>
<name>A0A553SRH5_NIACI</name>
<dbReference type="InterPro" id="IPR000032">
    <property type="entry name" value="HPr-like"/>
</dbReference>
<accession>A0A553SRH5</accession>
<keyword evidence="3" id="KW-0813">Transport</keyword>